<reference evidence="2 3" key="1">
    <citation type="journal article" date="2015" name="Genome Biol. Evol.">
        <title>Comparative Genomics of a Bacterivorous Green Alga Reveals Evolutionary Causalities and Consequences of Phago-Mixotrophic Mode of Nutrition.</title>
        <authorList>
            <person name="Burns J.A."/>
            <person name="Paasch A."/>
            <person name="Narechania A."/>
            <person name="Kim E."/>
        </authorList>
    </citation>
    <scope>NUCLEOTIDE SEQUENCE [LARGE SCALE GENOMIC DNA]</scope>
    <source>
        <strain evidence="2 3">PLY_AMNH</strain>
    </source>
</reference>
<proteinExistence type="predicted"/>
<keyword evidence="3" id="KW-1185">Reference proteome</keyword>
<dbReference type="EMBL" id="LGRX02000468">
    <property type="protein sequence ID" value="KAK3288470.1"/>
    <property type="molecule type" value="Genomic_DNA"/>
</dbReference>
<gene>
    <name evidence="2" type="ORF">CYMTET_4069</name>
</gene>
<feature type="region of interest" description="Disordered" evidence="1">
    <location>
        <begin position="27"/>
        <end position="61"/>
    </location>
</feature>
<evidence type="ECO:0000313" key="3">
    <source>
        <dbReference type="Proteomes" id="UP001190700"/>
    </source>
</evidence>
<feature type="compositionally biased region" description="Low complexity" evidence="1">
    <location>
        <begin position="46"/>
        <end position="60"/>
    </location>
</feature>
<comment type="caution">
    <text evidence="2">The sequence shown here is derived from an EMBL/GenBank/DDBJ whole genome shotgun (WGS) entry which is preliminary data.</text>
</comment>
<protein>
    <submittedName>
        <fullName evidence="2">Uncharacterized protein</fullName>
    </submittedName>
</protein>
<dbReference type="Proteomes" id="UP001190700">
    <property type="component" value="Unassembled WGS sequence"/>
</dbReference>
<evidence type="ECO:0000256" key="1">
    <source>
        <dbReference type="SAM" id="MobiDB-lite"/>
    </source>
</evidence>
<evidence type="ECO:0000313" key="2">
    <source>
        <dbReference type="EMBL" id="KAK3288470.1"/>
    </source>
</evidence>
<name>A0AAE0LKS6_9CHLO</name>
<sequence length="327" mass="35573">MTLDLSSLLPCNFKGFFAAGVEHSRWFPEAPQSSPPESSTVNNGVSSPSLASSHALPQSARNTHQNFKNDSAFANITFDAPGESELISAVSSFEGETASISTPCSVSLQVFFRAAKEGMQVRQRERHSIQEPNNDVSLSPMFFSVLDLRDELSKVCFECTTDEWVAALDAMPEIETITCFTSASALHFMEIVKLALQYTCLRGNDQSRNPCGPAVHHVLGSGSALAQYVQSQQLVNQGTTSPLHGQPQDIIDVDSMCMEISELGCCWRSFLALASSLSAATCSKHGQNAVARVTTDITQICKNFIPLSAHQPDDLQLFTYAFTFLSQ</sequence>
<accession>A0AAE0LKS6</accession>
<dbReference type="AlphaFoldDB" id="A0AAE0LKS6"/>
<organism evidence="2 3">
    <name type="scientific">Cymbomonas tetramitiformis</name>
    <dbReference type="NCBI Taxonomy" id="36881"/>
    <lineage>
        <taxon>Eukaryota</taxon>
        <taxon>Viridiplantae</taxon>
        <taxon>Chlorophyta</taxon>
        <taxon>Pyramimonadophyceae</taxon>
        <taxon>Pyramimonadales</taxon>
        <taxon>Pyramimonadaceae</taxon>
        <taxon>Cymbomonas</taxon>
    </lineage>
</organism>
<feature type="compositionally biased region" description="Low complexity" evidence="1">
    <location>
        <begin position="28"/>
        <end position="39"/>
    </location>
</feature>